<dbReference type="InterPro" id="IPR014617">
    <property type="entry name" value="YphA_Bacsu"/>
</dbReference>
<evidence type="ECO:0000313" key="3">
    <source>
        <dbReference type="Proteomes" id="UP000199159"/>
    </source>
</evidence>
<dbReference type="PIRSF" id="PIRSF036710">
    <property type="entry name" value="YphA_Bacsu"/>
    <property type="match status" value="1"/>
</dbReference>
<keyword evidence="1" id="KW-1133">Transmembrane helix</keyword>
<keyword evidence="3" id="KW-1185">Reference proteome</keyword>
<dbReference type="OrthoDB" id="2965169at2"/>
<proteinExistence type="predicted"/>
<feature type="transmembrane region" description="Helical" evidence="1">
    <location>
        <begin position="160"/>
        <end position="179"/>
    </location>
</feature>
<name>A0A1H0WFS5_9BACI</name>
<evidence type="ECO:0000313" key="2">
    <source>
        <dbReference type="EMBL" id="SDP89423.1"/>
    </source>
</evidence>
<feature type="transmembrane region" description="Helical" evidence="1">
    <location>
        <begin position="53"/>
        <end position="69"/>
    </location>
</feature>
<dbReference type="RefSeq" id="WP_090857435.1">
    <property type="nucleotide sequence ID" value="NZ_FNJU01000011.1"/>
</dbReference>
<feature type="transmembrane region" description="Helical" evidence="1">
    <location>
        <begin position="76"/>
        <end position="95"/>
    </location>
</feature>
<feature type="transmembrane region" description="Helical" evidence="1">
    <location>
        <begin position="6"/>
        <end position="21"/>
    </location>
</feature>
<keyword evidence="1" id="KW-0812">Transmembrane</keyword>
<dbReference type="Proteomes" id="UP000199159">
    <property type="component" value="Unassembled WGS sequence"/>
</dbReference>
<gene>
    <name evidence="2" type="ORF">SAMN05216565_11124</name>
</gene>
<evidence type="ECO:0000256" key="1">
    <source>
        <dbReference type="SAM" id="Phobius"/>
    </source>
</evidence>
<keyword evidence="1" id="KW-0472">Membrane</keyword>
<dbReference type="EMBL" id="FNJU01000011">
    <property type="protein sequence ID" value="SDP89423.1"/>
    <property type="molecule type" value="Genomic_DNA"/>
</dbReference>
<sequence length="202" mass="23836">MEGLYFYWITWLGWIYTTFFMDKGKKRLILSFLILLILSLSSIDLLINTYHLNLVHLIILILPFALIVKKTIAQKVYLLICSLTITIAYVTFQLFELFDPIWLFLDRKWMLAIVLVYLTLMLTKERVSRIACLLIGSCQGELLYGFIINKFRFNYEIGSYSFLDVLSLSFIIVFVWLKLEVLIQYIDEMVQKNAKGETRINE</sequence>
<accession>A0A1H0WFS5</accession>
<feature type="transmembrane region" description="Helical" evidence="1">
    <location>
        <begin position="130"/>
        <end position="148"/>
    </location>
</feature>
<feature type="transmembrane region" description="Helical" evidence="1">
    <location>
        <begin position="28"/>
        <end position="47"/>
    </location>
</feature>
<dbReference type="AlphaFoldDB" id="A0A1H0WFS5"/>
<protein>
    <submittedName>
        <fullName evidence="2">Uncharacterized protein</fullName>
    </submittedName>
</protein>
<reference evidence="3" key="1">
    <citation type="submission" date="2016-10" db="EMBL/GenBank/DDBJ databases">
        <authorList>
            <person name="Varghese N."/>
            <person name="Submissions S."/>
        </authorList>
    </citation>
    <scope>NUCLEOTIDE SEQUENCE [LARGE SCALE GENOMIC DNA]</scope>
    <source>
        <strain evidence="3">IBRC-M10078</strain>
    </source>
</reference>
<feature type="transmembrane region" description="Helical" evidence="1">
    <location>
        <begin position="101"/>
        <end position="123"/>
    </location>
</feature>
<organism evidence="2 3">
    <name type="scientific">Litchfieldia salsa</name>
    <dbReference type="NCBI Taxonomy" id="930152"/>
    <lineage>
        <taxon>Bacteria</taxon>
        <taxon>Bacillati</taxon>
        <taxon>Bacillota</taxon>
        <taxon>Bacilli</taxon>
        <taxon>Bacillales</taxon>
        <taxon>Bacillaceae</taxon>
        <taxon>Litchfieldia</taxon>
    </lineage>
</organism>
<dbReference type="STRING" id="930152.SAMN05216565_11124"/>
<dbReference type="Pfam" id="PF24124">
    <property type="entry name" value="YphA"/>
    <property type="match status" value="1"/>
</dbReference>